<dbReference type="GeneID" id="94832048"/>
<dbReference type="Proteomes" id="UP000179807">
    <property type="component" value="Unassembled WGS sequence"/>
</dbReference>
<comment type="caution">
    <text evidence="2">The sequence shown here is derived from an EMBL/GenBank/DDBJ whole genome shotgun (WGS) entry which is preliminary data.</text>
</comment>
<organism evidence="2 3">
    <name type="scientific">Tritrichomonas foetus</name>
    <dbReference type="NCBI Taxonomy" id="1144522"/>
    <lineage>
        <taxon>Eukaryota</taxon>
        <taxon>Metamonada</taxon>
        <taxon>Parabasalia</taxon>
        <taxon>Tritrichomonadida</taxon>
        <taxon>Tritrichomonadidae</taxon>
        <taxon>Tritrichomonas</taxon>
    </lineage>
</organism>
<keyword evidence="3" id="KW-1185">Reference proteome</keyword>
<feature type="coiled-coil region" evidence="1">
    <location>
        <begin position="137"/>
        <end position="164"/>
    </location>
</feature>
<gene>
    <name evidence="2" type="ORF">TRFO_13601</name>
</gene>
<proteinExistence type="predicted"/>
<dbReference type="EMBL" id="MLAK01000167">
    <property type="protein sequence ID" value="OHT15935.1"/>
    <property type="molecule type" value="Genomic_DNA"/>
</dbReference>
<dbReference type="RefSeq" id="XP_068369071.1">
    <property type="nucleotide sequence ID" value="XM_068497344.1"/>
</dbReference>
<name>A0A1J4KXH0_9EUKA</name>
<evidence type="ECO:0000256" key="1">
    <source>
        <dbReference type="SAM" id="Coils"/>
    </source>
</evidence>
<keyword evidence="1" id="KW-0175">Coiled coil</keyword>
<reference evidence="2" key="1">
    <citation type="submission" date="2016-10" db="EMBL/GenBank/DDBJ databases">
        <authorList>
            <person name="Benchimol M."/>
            <person name="Almeida L.G."/>
            <person name="Vasconcelos A.T."/>
            <person name="Perreira-Neves A."/>
            <person name="Rosa I.A."/>
            <person name="Tasca T."/>
            <person name="Bogo M.R."/>
            <person name="de Souza W."/>
        </authorList>
    </citation>
    <scope>NUCLEOTIDE SEQUENCE [LARGE SCALE GENOMIC DNA]</scope>
    <source>
        <strain evidence="2">K</strain>
    </source>
</reference>
<evidence type="ECO:0000313" key="3">
    <source>
        <dbReference type="Proteomes" id="UP000179807"/>
    </source>
</evidence>
<sequence length="173" mass="20472">MEDNKIPCTQEDLDKVESMFSDIIFSKLSNANLNFDKINKEFDNILRMSLKIMPSIKDDQESQEIQNKIESRQKEAIRLKNVIQSNQQLFIENVQLQIERLLAEKCPKIIDFDEEEEKEESLSEEFKTRLSILDECIENLSKQLKETNEIMQKSEKKYENNAKNIESFLRTCK</sequence>
<protein>
    <submittedName>
        <fullName evidence="2">Uncharacterized protein</fullName>
    </submittedName>
</protein>
<accession>A0A1J4KXH0</accession>
<dbReference type="VEuPathDB" id="TrichDB:TRFO_13601"/>
<evidence type="ECO:0000313" key="2">
    <source>
        <dbReference type="EMBL" id="OHT15935.1"/>
    </source>
</evidence>
<dbReference type="AlphaFoldDB" id="A0A1J4KXH0"/>